<dbReference type="AlphaFoldDB" id="A0A9X2WI32"/>
<accession>A0A9X2WI32</accession>
<dbReference type="EMBL" id="JAOANI010000028">
    <property type="protein sequence ID" value="MCT7360778.1"/>
    <property type="molecule type" value="Genomic_DNA"/>
</dbReference>
<dbReference type="Proteomes" id="UP001147830">
    <property type="component" value="Unassembled WGS sequence"/>
</dbReference>
<sequence length="476" mass="52315">MKKVLLASFLSALSPVLFSMQPMDETQLGEVTGEGIGATFDDVVIHSGNYGQPDDFKLRLRLSDDPDSEMLIMSELRFYRSGAEPGTANSGGFFGTYDDPFVVGELREITEKHAGSIDPDGDGDYESGSRTHVAFYTGFPAADLTQKERGFFQWTGNRMGVGNTTPRYANQSTSYYRGLPNDFFSGNASVNVGNLFSLTSEYQAYLQAQEDQLDNATDKFDLHFRLDAITDQNRDKSTDEQFLGYVDVEGARLYGTSTMIWAHSNQGERLSAADLARYQNGGAPVYADRGLAMAMTTGLRADTIRITADPSGAAASVLELQGVDMYLPMGSVDQPMTISTVQFSQISRGTWKSPVMVAPSTQLRLEIAALPQDVGQAPQGNIFIQSLAFGDPDDPEVITGIDDIYLRDETGNIVTTVNDVKHRAFVPKTVIYNEQIAIYNQDNPSTQLPFIPNQNVVEVRGLEIQRLVITTQDLNR</sequence>
<feature type="chain" id="PRO_5040872638" evidence="1">
    <location>
        <begin position="20"/>
        <end position="476"/>
    </location>
</feature>
<keyword evidence="1" id="KW-0732">Signal</keyword>
<reference evidence="2" key="1">
    <citation type="journal article" date="2022" name="Front. Microbiol.">
        <title>Genome-based taxonomic rearrangement of Oceanobacter-related bacteria including the description of Thalassolituus hydrocarbonoclasticus sp. nov. and Thalassolituus pacificus sp. nov. and emended description of the genus Thalassolituus.</title>
        <authorList>
            <person name="Dong C."/>
            <person name="Wei L."/>
            <person name="Wang J."/>
            <person name="Lai Q."/>
            <person name="Huang Z."/>
            <person name="Shao Z."/>
        </authorList>
    </citation>
    <scope>NUCLEOTIDE SEQUENCE</scope>
    <source>
        <strain evidence="2">59MF3M-4</strain>
    </source>
</reference>
<proteinExistence type="predicted"/>
<evidence type="ECO:0000256" key="1">
    <source>
        <dbReference type="SAM" id="SignalP"/>
    </source>
</evidence>
<keyword evidence="3" id="KW-1185">Reference proteome</keyword>
<protein>
    <submittedName>
        <fullName evidence="2">Uncharacterized protein</fullName>
    </submittedName>
</protein>
<evidence type="ECO:0000313" key="2">
    <source>
        <dbReference type="EMBL" id="MCT7360778.1"/>
    </source>
</evidence>
<comment type="caution">
    <text evidence="2">The sequence shown here is derived from an EMBL/GenBank/DDBJ whole genome shotgun (WGS) entry which is preliminary data.</text>
</comment>
<evidence type="ECO:0000313" key="3">
    <source>
        <dbReference type="Proteomes" id="UP001147830"/>
    </source>
</evidence>
<dbReference type="RefSeq" id="WP_260977601.1">
    <property type="nucleotide sequence ID" value="NZ_JAOANI010000028.1"/>
</dbReference>
<reference evidence="2" key="2">
    <citation type="submission" date="2022-08" db="EMBL/GenBank/DDBJ databases">
        <authorList>
            <person name="Dong C."/>
        </authorList>
    </citation>
    <scope>NUCLEOTIDE SEQUENCE</scope>
    <source>
        <strain evidence="2">59MF3M-4</strain>
    </source>
</reference>
<gene>
    <name evidence="2" type="ORF">NYR02_17290</name>
</gene>
<feature type="signal peptide" evidence="1">
    <location>
        <begin position="1"/>
        <end position="19"/>
    </location>
</feature>
<organism evidence="2 3">
    <name type="scientific">Thalassolituus pacificus</name>
    <dbReference type="NCBI Taxonomy" id="2975440"/>
    <lineage>
        <taxon>Bacteria</taxon>
        <taxon>Pseudomonadati</taxon>
        <taxon>Pseudomonadota</taxon>
        <taxon>Gammaproteobacteria</taxon>
        <taxon>Oceanospirillales</taxon>
        <taxon>Oceanospirillaceae</taxon>
        <taxon>Thalassolituus</taxon>
    </lineage>
</organism>
<name>A0A9X2WI32_9GAMM</name>